<evidence type="ECO:0000313" key="2">
    <source>
        <dbReference type="Proteomes" id="UP001366085"/>
    </source>
</evidence>
<dbReference type="Proteomes" id="UP001366085">
    <property type="component" value="Unassembled WGS sequence"/>
</dbReference>
<name>A0ABU8LJ42_9MICO</name>
<reference evidence="1 2" key="1">
    <citation type="submission" date="2024-02" db="EMBL/GenBank/DDBJ databases">
        <authorList>
            <person name="Saticioglu I.B."/>
        </authorList>
    </citation>
    <scope>NUCLEOTIDE SEQUENCE [LARGE SCALE GENOMIC DNA]</scope>
    <source>
        <strain evidence="1 2">Mu-43</strain>
    </source>
</reference>
<dbReference type="RefSeq" id="WP_337317387.1">
    <property type="nucleotide sequence ID" value="NZ_JBBDGN010000002.1"/>
</dbReference>
<comment type="caution">
    <text evidence="1">The sequence shown here is derived from an EMBL/GenBank/DDBJ whole genome shotgun (WGS) entry which is preliminary data.</text>
</comment>
<dbReference type="EMBL" id="JBBDGN010000002">
    <property type="protein sequence ID" value="MEJ1090692.1"/>
    <property type="molecule type" value="Genomic_DNA"/>
</dbReference>
<accession>A0ABU8LJ42</accession>
<evidence type="ECO:0000313" key="1">
    <source>
        <dbReference type="EMBL" id="MEJ1090692.1"/>
    </source>
</evidence>
<gene>
    <name evidence="1" type="ORF">WDU93_03215</name>
</gene>
<sequence>MMVDLRDYQFFYLPSSLERDTFTLGEQLAEGFARHLARRVTVLAATQANVSSRRYLSKQHIVTERSGHIPDNTVVVAWCPTRKLLQRLSRTKNVVLLVEPTSMSFDAWAKLTGAYNVATGEVMATGHDEAATKALEGIVREGYNGWHDELADQLTMKYLSDLAQTGYYDRAVVIQHAEMNGGFHSIGRLEKILDRFERTSVLDTVDR</sequence>
<keyword evidence="2" id="KW-1185">Reference proteome</keyword>
<protein>
    <submittedName>
        <fullName evidence="1">Uncharacterized protein</fullName>
    </submittedName>
</protein>
<proteinExistence type="predicted"/>
<organism evidence="1 2">
    <name type="scientific">Microbacterium istanbulense</name>
    <dbReference type="NCBI Taxonomy" id="3122049"/>
    <lineage>
        <taxon>Bacteria</taxon>
        <taxon>Bacillati</taxon>
        <taxon>Actinomycetota</taxon>
        <taxon>Actinomycetes</taxon>
        <taxon>Micrococcales</taxon>
        <taxon>Microbacteriaceae</taxon>
        <taxon>Microbacterium</taxon>
    </lineage>
</organism>